<dbReference type="InterPro" id="IPR011425">
    <property type="entry name" value="Med9"/>
</dbReference>
<dbReference type="EMBL" id="JAAAIP010000228">
    <property type="protein sequence ID" value="KAG0321893.1"/>
    <property type="molecule type" value="Genomic_DNA"/>
</dbReference>
<evidence type="ECO:0000256" key="6">
    <source>
        <dbReference type="ARBA" id="ARBA00023242"/>
    </source>
</evidence>
<keyword evidence="6 7" id="KW-0539">Nucleus</keyword>
<keyword evidence="5 7" id="KW-0804">Transcription</keyword>
<comment type="similarity">
    <text evidence="2 7">Belongs to the Mediator complex subunit 9 family.</text>
</comment>
<dbReference type="OrthoDB" id="5528926at2759"/>
<dbReference type="Proteomes" id="UP000738325">
    <property type="component" value="Unassembled WGS sequence"/>
</dbReference>
<feature type="region of interest" description="Disordered" evidence="8">
    <location>
        <begin position="123"/>
        <end position="142"/>
    </location>
</feature>
<evidence type="ECO:0000256" key="1">
    <source>
        <dbReference type="ARBA" id="ARBA00004123"/>
    </source>
</evidence>
<keyword evidence="10" id="KW-1185">Reference proteome</keyword>
<evidence type="ECO:0000256" key="5">
    <source>
        <dbReference type="ARBA" id="ARBA00023163"/>
    </source>
</evidence>
<dbReference type="GO" id="GO:0003712">
    <property type="term" value="F:transcription coregulator activity"/>
    <property type="evidence" value="ECO:0007669"/>
    <property type="project" value="InterPro"/>
</dbReference>
<comment type="caution">
    <text evidence="9">The sequence shown here is derived from an EMBL/GenBank/DDBJ whole genome shotgun (WGS) entry which is preliminary data.</text>
</comment>
<dbReference type="GO" id="GO:0016592">
    <property type="term" value="C:mediator complex"/>
    <property type="evidence" value="ECO:0007669"/>
    <property type="project" value="InterPro"/>
</dbReference>
<comment type="subcellular location">
    <subcellularLocation>
        <location evidence="1 7">Nucleus</location>
    </subcellularLocation>
</comment>
<sequence length="202" mass="22211">MSGSLTSSLTSITDTREQEQTFQPSDFSFLPQLLVILQKLEAGDDAQELATLASNLKTSFKKCQTILDHLPGADLSPDEQARILAEEIQVLEKKKAQLATYLSWQVFQHETLDGAIQQDQSNDHIAQGSASASTNEHGGSFAEDREDVRIKNEHLEQTPSLATDISFLSDSSQGFTQPSSLQTGLTLDFADVKMEDTQDMSM</sequence>
<evidence type="ECO:0000256" key="4">
    <source>
        <dbReference type="ARBA" id="ARBA00023159"/>
    </source>
</evidence>
<comment type="function">
    <text evidence="7">Component of the Mediator complex, a coactivator involved in the regulated transcription of nearly all RNA polymerase II-dependent genes. Mediator functions as a bridge to convey information from gene-specific regulatory proteins to the basal RNA polymerase II transcription machinery. Mediator is recruited to promoters by direct interactions with regulatory proteins and serves as a scaffold for the assembly of a functional preinitiation complex with RNA polymerase II and the general transcription factors.</text>
</comment>
<accession>A0A9P6UW30</accession>
<dbReference type="Pfam" id="PF07544">
    <property type="entry name" value="Med9"/>
    <property type="match status" value="1"/>
</dbReference>
<dbReference type="GO" id="GO:0006357">
    <property type="term" value="P:regulation of transcription by RNA polymerase II"/>
    <property type="evidence" value="ECO:0007669"/>
    <property type="project" value="InterPro"/>
</dbReference>
<evidence type="ECO:0000313" key="9">
    <source>
        <dbReference type="EMBL" id="KAG0321893.1"/>
    </source>
</evidence>
<evidence type="ECO:0000256" key="7">
    <source>
        <dbReference type="RuleBase" id="RU364145"/>
    </source>
</evidence>
<evidence type="ECO:0000256" key="3">
    <source>
        <dbReference type="ARBA" id="ARBA00023015"/>
    </source>
</evidence>
<organism evidence="9 10">
    <name type="scientific">Dissophora globulifera</name>
    <dbReference type="NCBI Taxonomy" id="979702"/>
    <lineage>
        <taxon>Eukaryota</taxon>
        <taxon>Fungi</taxon>
        <taxon>Fungi incertae sedis</taxon>
        <taxon>Mucoromycota</taxon>
        <taxon>Mortierellomycotina</taxon>
        <taxon>Mortierellomycetes</taxon>
        <taxon>Mortierellales</taxon>
        <taxon>Mortierellaceae</taxon>
        <taxon>Dissophora</taxon>
    </lineage>
</organism>
<evidence type="ECO:0000256" key="2">
    <source>
        <dbReference type="ARBA" id="ARBA00008089"/>
    </source>
</evidence>
<dbReference type="AlphaFoldDB" id="A0A9P6UW30"/>
<reference evidence="9" key="1">
    <citation type="journal article" date="2020" name="Fungal Divers.">
        <title>Resolving the Mortierellaceae phylogeny through synthesis of multi-gene phylogenetics and phylogenomics.</title>
        <authorList>
            <person name="Vandepol N."/>
            <person name="Liber J."/>
            <person name="Desiro A."/>
            <person name="Na H."/>
            <person name="Kennedy M."/>
            <person name="Barry K."/>
            <person name="Grigoriev I.V."/>
            <person name="Miller A.N."/>
            <person name="O'Donnell K."/>
            <person name="Stajich J.E."/>
            <person name="Bonito G."/>
        </authorList>
    </citation>
    <scope>NUCLEOTIDE SEQUENCE</scope>
    <source>
        <strain evidence="9">REB-010B</strain>
    </source>
</reference>
<name>A0A9P6UW30_9FUNG</name>
<keyword evidence="4 7" id="KW-0010">Activator</keyword>
<evidence type="ECO:0000313" key="10">
    <source>
        <dbReference type="Proteomes" id="UP000738325"/>
    </source>
</evidence>
<comment type="subunit">
    <text evidence="7">Component of the Mediator complex.</text>
</comment>
<proteinExistence type="inferred from homology"/>
<protein>
    <recommendedName>
        <fullName evidence="7">Mediator of RNA polymerase II transcription subunit 9</fullName>
    </recommendedName>
    <alternativeName>
        <fullName evidence="7">Mediator complex subunit 9</fullName>
    </alternativeName>
</protein>
<gene>
    <name evidence="7" type="primary">MED9</name>
    <name evidence="9" type="ORF">BGZ99_003618</name>
</gene>
<evidence type="ECO:0000256" key="8">
    <source>
        <dbReference type="SAM" id="MobiDB-lite"/>
    </source>
</evidence>
<keyword evidence="3 7" id="KW-0805">Transcription regulation</keyword>
<feature type="compositionally biased region" description="Polar residues" evidence="8">
    <location>
        <begin position="123"/>
        <end position="137"/>
    </location>
</feature>